<dbReference type="OrthoDB" id="5978002at2759"/>
<dbReference type="GO" id="GO:0007141">
    <property type="term" value="P:male meiosis I"/>
    <property type="evidence" value="ECO:0007669"/>
    <property type="project" value="TreeGrafter"/>
</dbReference>
<reference evidence="1" key="3">
    <citation type="submission" date="2025-09" db="UniProtKB">
        <authorList>
            <consortium name="Ensembl"/>
        </authorList>
    </citation>
    <scope>IDENTIFICATION</scope>
</reference>
<dbReference type="RefSeq" id="XP_018619842.1">
    <property type="nucleotide sequence ID" value="XM_018764326.2"/>
</dbReference>
<sequence>MCLFRVIPSFSGLMGFFSPQANNVMKSKITVTATEGKMALGGYQSLAPGSDDFASQAVLNGERSRILQSFSSSTAFSKFLSPEESSLTSTAWAAQDDPYEMMDFVQNYANNRNCGHGNGCGSDSDLYGLVSDILEESNEKDSYFADMTPSELASVWSPKSVKKGSQQYLQSGSNVQSVSSFAQAAVYHNLSSRSQVQLKNTDSNQRKELQQHFNGFDFNDQWLFPPTTRDIDSCPLPTRDVQTVTGFLPNSSPGAPDYNAAGKDDGFCPVNSSSNSLHWPVPSGYLSNNMTDKFFNPHSDYSNHNQVKHSRNGQFSVKKEINLVDDMQGLLVTNEDAYSSECQDRPLGQRYYEDHISQQNDFGCSKMQTTAGQIHRFKKELGESFKDYRAPDSVVKMRSLPSAFCMMDFSEYRQHHSGHFPQPDVLPEAFSQLPPFPDKHAMQMPNHTVGYVMEYVPHHSQIIQYPNRLEQLKGISDINPNLLSQSSAPEFFPQDFLPMQRGSEHLVVNGLGVGQNLYARNAESQLGLSLDEFIEAGDDSKCELELENHTPHTSFANMLCSVQHVEGKIKPSTGNSRGGDKKQGFLQNPYLSGSVNGFHRQGRGNRANTSGKIQPSPFLPYIYSVGDLRRTPHELQLNSGDLPARSTLLHSNAAKLMDRCDLLPDSECTSFNPYLPDATGRVTPPDGVAPTLTYSLVTNNHRSPTMQLYHYLEKSREQLKLLEEERKTAENILARSFPGKQISVVSSSPLPKVPSNASRVDRLIVDQLREQARVASVLRNVEHLYSFPLHANIYAALERHLDAIHVVQAHRKEECVNSVMRQRQGVRYFREDRDILLLSAALKDLYGSTRKSRTALWCTVQMTLLKTASPNVEEQPRTES</sequence>
<dbReference type="GO" id="GO:0048255">
    <property type="term" value="P:mRNA stabilization"/>
    <property type="evidence" value="ECO:0007669"/>
    <property type="project" value="TreeGrafter"/>
</dbReference>
<evidence type="ECO:0000313" key="1">
    <source>
        <dbReference type="Ensembl" id="ENSSFOP00015035711.1"/>
    </source>
</evidence>
<proteinExistence type="predicted"/>
<name>A0A8C9SLE8_SCLFO</name>
<dbReference type="AlphaFoldDB" id="A0A8C9SLE8"/>
<organism evidence="1 2">
    <name type="scientific">Scleropages formosus</name>
    <name type="common">Asian bonytongue</name>
    <name type="synonym">Osteoglossum formosum</name>
    <dbReference type="NCBI Taxonomy" id="113540"/>
    <lineage>
        <taxon>Eukaryota</taxon>
        <taxon>Metazoa</taxon>
        <taxon>Chordata</taxon>
        <taxon>Craniata</taxon>
        <taxon>Vertebrata</taxon>
        <taxon>Euteleostomi</taxon>
        <taxon>Actinopterygii</taxon>
        <taxon>Neopterygii</taxon>
        <taxon>Teleostei</taxon>
        <taxon>Osteoglossocephala</taxon>
        <taxon>Osteoglossomorpha</taxon>
        <taxon>Osteoglossiformes</taxon>
        <taxon>Osteoglossidae</taxon>
        <taxon>Scleropages</taxon>
    </lineage>
</organism>
<evidence type="ECO:0000313" key="2">
    <source>
        <dbReference type="Proteomes" id="UP000694397"/>
    </source>
</evidence>
<dbReference type="Proteomes" id="UP000694397">
    <property type="component" value="Chromosome 8"/>
</dbReference>
<dbReference type="PANTHER" id="PTHR33861:SF3">
    <property type="entry name" value="MEIOSIS-SPECIFIC COILED-COIL DOMAIN-CONTAINING PROTEIN MEIOC"/>
    <property type="match status" value="1"/>
</dbReference>
<reference evidence="1" key="2">
    <citation type="submission" date="2025-08" db="UniProtKB">
        <authorList>
            <consortium name="Ensembl"/>
        </authorList>
    </citation>
    <scope>IDENTIFICATION</scope>
</reference>
<dbReference type="GO" id="GO:0005634">
    <property type="term" value="C:nucleus"/>
    <property type="evidence" value="ECO:0007669"/>
    <property type="project" value="TreeGrafter"/>
</dbReference>
<reference evidence="1 2" key="1">
    <citation type="submission" date="2019-04" db="EMBL/GenBank/DDBJ databases">
        <authorList>
            <consortium name="Wellcome Sanger Institute Data Sharing"/>
        </authorList>
    </citation>
    <scope>NUCLEOTIDE SEQUENCE [LARGE SCALE GENOMIC DNA]</scope>
</reference>
<dbReference type="Pfam" id="PF15189">
    <property type="entry name" value="MEIOC"/>
    <property type="match status" value="1"/>
</dbReference>
<dbReference type="GeneTree" id="ENSGT00390000003267"/>
<dbReference type="GeneID" id="108941566"/>
<keyword evidence="2" id="KW-1185">Reference proteome</keyword>
<dbReference type="CTD" id="100538154"/>
<gene>
    <name evidence="1" type="primary">moto</name>
</gene>
<dbReference type="KEGG" id="sfm:108941566"/>
<dbReference type="GO" id="GO:0007144">
    <property type="term" value="P:female meiosis I"/>
    <property type="evidence" value="ECO:0007669"/>
    <property type="project" value="TreeGrafter"/>
</dbReference>
<protein>
    <submittedName>
        <fullName evidence="1">Minamoto</fullName>
    </submittedName>
</protein>
<dbReference type="InterPro" id="IPR027963">
    <property type="entry name" value="MEIOC"/>
</dbReference>
<dbReference type="PANTHER" id="PTHR33861">
    <property type="entry name" value="PROTEIN CBG18333"/>
    <property type="match status" value="1"/>
</dbReference>
<accession>A0A8C9SLE8</accession>
<dbReference type="Ensembl" id="ENSSFOT00015036100.2">
    <property type="protein sequence ID" value="ENSSFOP00015035711.1"/>
    <property type="gene ID" value="ENSSFOG00015022737.2"/>
</dbReference>
<dbReference type="GO" id="GO:0005737">
    <property type="term" value="C:cytoplasm"/>
    <property type="evidence" value="ECO:0007669"/>
    <property type="project" value="TreeGrafter"/>
</dbReference>